<dbReference type="RefSeq" id="WP_216801654.1">
    <property type="nucleotide sequence ID" value="NZ_CP076723.1"/>
</dbReference>
<dbReference type="InterPro" id="IPR025502">
    <property type="entry name" value="TldD"/>
</dbReference>
<dbReference type="Pfam" id="PF01523">
    <property type="entry name" value="PmbA_TldD_1st"/>
    <property type="match status" value="1"/>
</dbReference>
<evidence type="ECO:0000313" key="4">
    <source>
        <dbReference type="EMBL" id="QWV94951.1"/>
    </source>
</evidence>
<evidence type="ECO:0000259" key="3">
    <source>
        <dbReference type="Pfam" id="PF19290"/>
    </source>
</evidence>
<dbReference type="PANTHER" id="PTHR30624:SF4">
    <property type="entry name" value="METALLOPROTEASE TLDD"/>
    <property type="match status" value="1"/>
</dbReference>
<dbReference type="InterPro" id="IPR045569">
    <property type="entry name" value="Metalloprtase-TldD/E_C"/>
</dbReference>
<name>A0ABX8JD01_9BACT</name>
<gene>
    <name evidence="4" type="ORF">KP004_07175</name>
</gene>
<proteinExistence type="predicted"/>
<keyword evidence="5" id="KW-1185">Reference proteome</keyword>
<evidence type="ECO:0000313" key="5">
    <source>
        <dbReference type="Proteomes" id="UP000683557"/>
    </source>
</evidence>
<dbReference type="Pfam" id="PF19289">
    <property type="entry name" value="PmbA_TldD_3rd"/>
    <property type="match status" value="1"/>
</dbReference>
<organism evidence="4 5">
    <name type="scientific">Geomonas oryzisoli</name>
    <dbReference type="NCBI Taxonomy" id="2847992"/>
    <lineage>
        <taxon>Bacteria</taxon>
        <taxon>Pseudomonadati</taxon>
        <taxon>Thermodesulfobacteriota</taxon>
        <taxon>Desulfuromonadia</taxon>
        <taxon>Geobacterales</taxon>
        <taxon>Geobacteraceae</taxon>
        <taxon>Geomonas</taxon>
    </lineage>
</organism>
<evidence type="ECO:0000259" key="1">
    <source>
        <dbReference type="Pfam" id="PF01523"/>
    </source>
</evidence>
<sequence length="461" mass="48558">MLETVDARAILKRALAAGGEFADIYYEDGTYTSVVCEDGKVERVLSAADRGIGIRVISGFSTAYAYTNQLNQESLLQLADTVSRGVRGGIPHPDFNLCVPTSAQGYAVAIPPDRVELARKVALVGRADRAARGYDGRVRQVMAVYRDARVRTQSVNSLGEFHEESSCSTVFLVQVVTQDGKITQTGYEPVGAARGFELFDEFPPEDLALKAAARGVMMLGARKSPAGQLPVVLSSEAGGTMVHEAIGHGLEADLVQAGSSVYRGRVGEQVASELITVIDDATIPYARGSFGFDSEGTPAGRTVLVENGILKGYLYDRLSAMKDGCASTGNGRRESYRNRPIVRMTNTLIAPGTSDPGDIVKSVSDGLFVKRMGGGQVNTVNGDFVFEVSEGYLIENGVVGEPVRGATLAGNGPEVLRRIAMVGNDLGFGIGTCGKDGQGVPVSDAQPTLLIPAITVGGAGQ</sequence>
<protein>
    <submittedName>
        <fullName evidence="4">TldD/PmbA family protein</fullName>
    </submittedName>
</protein>
<dbReference type="InterPro" id="IPR002510">
    <property type="entry name" value="Metalloprtase-TldD/E_N"/>
</dbReference>
<dbReference type="InterPro" id="IPR045570">
    <property type="entry name" value="Metalloprtase-TldD/E_cen_dom"/>
</dbReference>
<reference evidence="4 5" key="1">
    <citation type="submission" date="2021-06" db="EMBL/GenBank/DDBJ databases">
        <title>Gemonas diversity in paddy soil.</title>
        <authorList>
            <person name="Liu G."/>
        </authorList>
    </citation>
    <scope>NUCLEOTIDE SEQUENCE [LARGE SCALE GENOMIC DNA]</scope>
    <source>
        <strain evidence="4 5">RG10</strain>
    </source>
</reference>
<feature type="domain" description="Metalloprotease TldD/E N-terminal" evidence="1">
    <location>
        <begin position="22"/>
        <end position="81"/>
    </location>
</feature>
<accession>A0ABX8JD01</accession>
<dbReference type="Pfam" id="PF19290">
    <property type="entry name" value="PmbA_TldD_2nd"/>
    <property type="match status" value="1"/>
</dbReference>
<dbReference type="InterPro" id="IPR051463">
    <property type="entry name" value="Peptidase_U62_metallo"/>
</dbReference>
<dbReference type="PIRSF" id="PIRSF004919">
    <property type="entry name" value="TldD"/>
    <property type="match status" value="1"/>
</dbReference>
<dbReference type="EMBL" id="CP076723">
    <property type="protein sequence ID" value="QWV94951.1"/>
    <property type="molecule type" value="Genomic_DNA"/>
</dbReference>
<evidence type="ECO:0000259" key="2">
    <source>
        <dbReference type="Pfam" id="PF19289"/>
    </source>
</evidence>
<dbReference type="PANTHER" id="PTHR30624">
    <property type="entry name" value="UNCHARACTERIZED PROTEIN TLDD AND PMBA"/>
    <property type="match status" value="1"/>
</dbReference>
<dbReference type="Proteomes" id="UP000683557">
    <property type="component" value="Chromosome"/>
</dbReference>
<feature type="domain" description="Metalloprotease TldD/E C-terminal" evidence="2">
    <location>
        <begin position="227"/>
        <end position="458"/>
    </location>
</feature>
<feature type="domain" description="Metalloprotease TldD/E central" evidence="3">
    <location>
        <begin position="111"/>
        <end position="219"/>
    </location>
</feature>